<evidence type="ECO:0008006" key="2">
    <source>
        <dbReference type="Google" id="ProtNLM"/>
    </source>
</evidence>
<dbReference type="PANTHER" id="PTHR36971:SF3">
    <property type="entry name" value="C3H1-TYPE DOMAIN-CONTAINING PROTEIN"/>
    <property type="match status" value="1"/>
</dbReference>
<gene>
    <name evidence="1" type="ORF">PBIL07802_LOCUS13093</name>
</gene>
<reference evidence="1" key="1">
    <citation type="submission" date="2021-01" db="EMBL/GenBank/DDBJ databases">
        <authorList>
            <person name="Corre E."/>
            <person name="Pelletier E."/>
            <person name="Niang G."/>
            <person name="Scheremetjew M."/>
            <person name="Finn R."/>
            <person name="Kale V."/>
            <person name="Holt S."/>
            <person name="Cochrane G."/>
            <person name="Meng A."/>
            <person name="Brown T."/>
            <person name="Cohen L."/>
        </authorList>
    </citation>
    <scope>NUCLEOTIDE SEQUENCE</scope>
    <source>
        <strain evidence="1">NIES-2562</strain>
    </source>
</reference>
<dbReference type="PANTHER" id="PTHR36971">
    <property type="entry name" value="UNNAMED PRODUCT"/>
    <property type="match status" value="1"/>
</dbReference>
<name>A0A7S3DBJ5_9EUKA</name>
<accession>A0A7S3DBJ5</accession>
<organism evidence="1">
    <name type="scientific">Palpitomonas bilix</name>
    <dbReference type="NCBI Taxonomy" id="652834"/>
    <lineage>
        <taxon>Eukaryota</taxon>
        <taxon>Eukaryota incertae sedis</taxon>
    </lineage>
</organism>
<proteinExistence type="predicted"/>
<sequence>MCSNPDVFTATVVRLRKHGEGLVFADVSPSSAIPLVPSALEESSARLQWMDSALIELCLVPSSNFSKNQSNDFQLLEVGDVLEVSGLWEKDEKGKLTFRGDHVKVTGSEEIDSHAITQAHKERMKEYAQRLPEKDRPLCRFFRRSQIGARSSGCTEKGCPFRHFLVNEEEKASMVELKRKRDKEIAKLRIRVDRDVHSCKEGHGQRAIVFVQWLLDRIGKEVLGRGSGVLDIAGGRGEVSWHLQVNNGVRSTVIDPREVKPIKKKKRKELKKKGVESGPSVIRAFFDDTFTETEKHKVILDDASFVIGMHPDEATEAIVDTALKYNKGFAVVPCCVFANVFSHRRLDGRPVREYSELIEYLMAKSDDIKAETLALEGRNRVLFRLPPQKT</sequence>
<dbReference type="AlphaFoldDB" id="A0A7S3DBJ5"/>
<evidence type="ECO:0000313" key="1">
    <source>
        <dbReference type="EMBL" id="CAE0250888.1"/>
    </source>
</evidence>
<dbReference type="EMBL" id="HBIB01020219">
    <property type="protein sequence ID" value="CAE0250888.1"/>
    <property type="molecule type" value="Transcribed_RNA"/>
</dbReference>
<protein>
    <recommendedName>
        <fullName evidence="2">C3H1-type domain-containing protein</fullName>
    </recommendedName>
</protein>